<dbReference type="KEGG" id="als:DJ013_06550"/>
<dbReference type="RefSeq" id="WP_111370946.1">
    <property type="nucleotide sequence ID" value="NZ_CP029480.1"/>
</dbReference>
<protein>
    <submittedName>
        <fullName evidence="1">Uncharacterized protein</fullName>
    </submittedName>
</protein>
<gene>
    <name evidence="1" type="ORF">DJ013_06550</name>
</gene>
<reference evidence="1 2" key="1">
    <citation type="submission" date="2018-05" db="EMBL/GenBank/DDBJ databases">
        <title>Complete genome sequence of Arcticibacterium luteifluviistationis SM1504T, a cytophagaceae bacterium isolated from Arctic surface seawater.</title>
        <authorList>
            <person name="Li Y."/>
            <person name="Qin Q.-L."/>
        </authorList>
    </citation>
    <scope>NUCLEOTIDE SEQUENCE [LARGE SCALE GENOMIC DNA]</scope>
    <source>
        <strain evidence="1 2">SM1504</strain>
    </source>
</reference>
<sequence>MIPTFTTQLNDVVRYVYNETSKKENAIIEESLARDVNLLDFYLDSLNIKAEMENIKMIPSDLSISKILAYSRKTSPVL</sequence>
<evidence type="ECO:0000313" key="1">
    <source>
        <dbReference type="EMBL" id="AWV97844.1"/>
    </source>
</evidence>
<accession>A0A2Z4G9M5</accession>
<dbReference type="OrthoDB" id="982713at2"/>
<keyword evidence="2" id="KW-1185">Reference proteome</keyword>
<evidence type="ECO:0000313" key="2">
    <source>
        <dbReference type="Proteomes" id="UP000249873"/>
    </source>
</evidence>
<proteinExistence type="predicted"/>
<dbReference type="AlphaFoldDB" id="A0A2Z4G9M5"/>
<dbReference type="EMBL" id="CP029480">
    <property type="protein sequence ID" value="AWV97844.1"/>
    <property type="molecule type" value="Genomic_DNA"/>
</dbReference>
<dbReference type="Proteomes" id="UP000249873">
    <property type="component" value="Chromosome"/>
</dbReference>
<organism evidence="1 2">
    <name type="scientific">Arcticibacterium luteifluviistationis</name>
    <dbReference type="NCBI Taxonomy" id="1784714"/>
    <lineage>
        <taxon>Bacteria</taxon>
        <taxon>Pseudomonadati</taxon>
        <taxon>Bacteroidota</taxon>
        <taxon>Cytophagia</taxon>
        <taxon>Cytophagales</taxon>
        <taxon>Leadbetterellaceae</taxon>
        <taxon>Arcticibacterium</taxon>
    </lineage>
</organism>
<name>A0A2Z4G9M5_9BACT</name>